<organism evidence="2 3">
    <name type="scientific">Melipona bicolor</name>
    <dbReference type="NCBI Taxonomy" id="60889"/>
    <lineage>
        <taxon>Eukaryota</taxon>
        <taxon>Metazoa</taxon>
        <taxon>Ecdysozoa</taxon>
        <taxon>Arthropoda</taxon>
        <taxon>Hexapoda</taxon>
        <taxon>Insecta</taxon>
        <taxon>Pterygota</taxon>
        <taxon>Neoptera</taxon>
        <taxon>Endopterygota</taxon>
        <taxon>Hymenoptera</taxon>
        <taxon>Apocrita</taxon>
        <taxon>Aculeata</taxon>
        <taxon>Apoidea</taxon>
        <taxon>Anthophila</taxon>
        <taxon>Apidae</taxon>
        <taxon>Melipona</taxon>
    </lineage>
</organism>
<sequence length="373" mass="39043">MVNTLAGQLCDSVDGKMLCREAVSLFVVSLLALVVNGMPDMDDSNKNPSLLPFIQLTDGGIRFNFAGYHAQAGLGNLPGSGGLHASFGTPWGGHASAGLGGSLDGNNANIGGGLYARAGLGDGRHEATAGLGGVVDGSGSGPLVRGGLYAGATTAGYNVRVTAGIPDVGIPNSGPNCGPNCGPNNGPNNGPSSRPNDGNGKNDKDGDDGEKPQVGRSNIQVIARSGNKKEKVLQIAAVPAESPEAAKQLDSSPNKETYQVPNVEALSVVELAPALSNDVKEDKQIGNPRRERFLRALRGRLWEPRKQVVEPQDVADTNTQNVHKRQTIYYSDPNSSRRPPVAVRTDSGFFDDIFEIPRSTLNAVNRLLNNNYG</sequence>
<dbReference type="AlphaFoldDB" id="A0AA40G4R5"/>
<feature type="region of interest" description="Disordered" evidence="1">
    <location>
        <begin position="179"/>
        <end position="216"/>
    </location>
</feature>
<reference evidence="2" key="1">
    <citation type="submission" date="2021-10" db="EMBL/GenBank/DDBJ databases">
        <title>Melipona bicolor Genome sequencing and assembly.</title>
        <authorList>
            <person name="Araujo N.S."/>
            <person name="Arias M.C."/>
        </authorList>
    </citation>
    <scope>NUCLEOTIDE SEQUENCE</scope>
    <source>
        <strain evidence="2">USP_2M_L1-L4_2017</strain>
        <tissue evidence="2">Whole body</tissue>
    </source>
</reference>
<feature type="compositionally biased region" description="Basic and acidic residues" evidence="1">
    <location>
        <begin position="200"/>
        <end position="213"/>
    </location>
</feature>
<feature type="compositionally biased region" description="Low complexity" evidence="1">
    <location>
        <begin position="179"/>
        <end position="199"/>
    </location>
</feature>
<keyword evidence="3" id="KW-1185">Reference proteome</keyword>
<evidence type="ECO:0000313" key="3">
    <source>
        <dbReference type="Proteomes" id="UP001177670"/>
    </source>
</evidence>
<proteinExistence type="predicted"/>
<gene>
    <name evidence="2" type="ORF">K0M31_017387</name>
</gene>
<dbReference type="Proteomes" id="UP001177670">
    <property type="component" value="Unassembled WGS sequence"/>
</dbReference>
<accession>A0AA40G4R5</accession>
<evidence type="ECO:0000256" key="1">
    <source>
        <dbReference type="SAM" id="MobiDB-lite"/>
    </source>
</evidence>
<protein>
    <submittedName>
        <fullName evidence="2">Uncharacterized protein</fullName>
    </submittedName>
</protein>
<comment type="caution">
    <text evidence="2">The sequence shown here is derived from an EMBL/GenBank/DDBJ whole genome shotgun (WGS) entry which is preliminary data.</text>
</comment>
<dbReference type="EMBL" id="JAHYIQ010000006">
    <property type="protein sequence ID" value="KAK1131090.1"/>
    <property type="molecule type" value="Genomic_DNA"/>
</dbReference>
<name>A0AA40G4R5_9HYME</name>
<evidence type="ECO:0000313" key="2">
    <source>
        <dbReference type="EMBL" id="KAK1131090.1"/>
    </source>
</evidence>